<dbReference type="PANTHER" id="PTHR30146:SF148">
    <property type="entry name" value="HTH-TYPE TRANSCRIPTIONAL REPRESSOR PURR-RELATED"/>
    <property type="match status" value="1"/>
</dbReference>
<dbReference type="GO" id="GO:0003700">
    <property type="term" value="F:DNA-binding transcription factor activity"/>
    <property type="evidence" value="ECO:0007669"/>
    <property type="project" value="TreeGrafter"/>
</dbReference>
<dbReference type="Gene3D" id="3.40.50.2300">
    <property type="match status" value="2"/>
</dbReference>
<protein>
    <submittedName>
        <fullName evidence="6">Substrate-binding domain-containing protein</fullName>
    </submittedName>
</protein>
<dbReference type="GO" id="GO:0000976">
    <property type="term" value="F:transcription cis-regulatory region binding"/>
    <property type="evidence" value="ECO:0007669"/>
    <property type="project" value="TreeGrafter"/>
</dbReference>
<dbReference type="InterPro" id="IPR028082">
    <property type="entry name" value="Peripla_BP_I"/>
</dbReference>
<gene>
    <name evidence="6" type="ORF">GSH16_11215</name>
</gene>
<keyword evidence="2" id="KW-0805">Transcription regulation</keyword>
<keyword evidence="1" id="KW-0678">Repressor</keyword>
<accession>A0A6B0U513</accession>
<dbReference type="Pfam" id="PF13377">
    <property type="entry name" value="Peripla_BP_3"/>
    <property type="match status" value="1"/>
</dbReference>
<name>A0A6B0U513_9RHOB</name>
<dbReference type="CDD" id="cd06288">
    <property type="entry name" value="PBP1_sucrose_transcription_regulator"/>
    <property type="match status" value="1"/>
</dbReference>
<keyword evidence="3" id="KW-0238">DNA-binding</keyword>
<dbReference type="EMBL" id="WUWG01000003">
    <property type="protein sequence ID" value="MXU66021.1"/>
    <property type="molecule type" value="Genomic_DNA"/>
</dbReference>
<evidence type="ECO:0000313" key="7">
    <source>
        <dbReference type="Proteomes" id="UP000436016"/>
    </source>
</evidence>
<dbReference type="InterPro" id="IPR010982">
    <property type="entry name" value="Lambda_DNA-bd_dom_sf"/>
</dbReference>
<keyword evidence="7" id="KW-1185">Reference proteome</keyword>
<dbReference type="InterPro" id="IPR000843">
    <property type="entry name" value="HTH_LacI"/>
</dbReference>
<comment type="caution">
    <text evidence="6">The sequence shown here is derived from an EMBL/GenBank/DDBJ whole genome shotgun (WGS) entry which is preliminary data.</text>
</comment>
<dbReference type="CDD" id="cd01392">
    <property type="entry name" value="HTH_LacI"/>
    <property type="match status" value="1"/>
</dbReference>
<organism evidence="6 7">
    <name type="scientific">Oceanomicrobium pacificus</name>
    <dbReference type="NCBI Taxonomy" id="2692916"/>
    <lineage>
        <taxon>Bacteria</taxon>
        <taxon>Pseudomonadati</taxon>
        <taxon>Pseudomonadota</taxon>
        <taxon>Alphaproteobacteria</taxon>
        <taxon>Rhodobacterales</taxon>
        <taxon>Paracoccaceae</taxon>
        <taxon>Oceanomicrobium</taxon>
    </lineage>
</organism>
<dbReference type="Pfam" id="PF00356">
    <property type="entry name" value="LacI"/>
    <property type="match status" value="1"/>
</dbReference>
<dbReference type="SUPFAM" id="SSF53822">
    <property type="entry name" value="Periplasmic binding protein-like I"/>
    <property type="match status" value="1"/>
</dbReference>
<evidence type="ECO:0000256" key="1">
    <source>
        <dbReference type="ARBA" id="ARBA00022491"/>
    </source>
</evidence>
<evidence type="ECO:0000256" key="3">
    <source>
        <dbReference type="ARBA" id="ARBA00023125"/>
    </source>
</evidence>
<dbReference type="Gene3D" id="1.10.260.40">
    <property type="entry name" value="lambda repressor-like DNA-binding domains"/>
    <property type="match status" value="1"/>
</dbReference>
<evidence type="ECO:0000259" key="5">
    <source>
        <dbReference type="PROSITE" id="PS50932"/>
    </source>
</evidence>
<feature type="domain" description="HTH lacI-type" evidence="5">
    <location>
        <begin position="1"/>
        <end position="45"/>
    </location>
</feature>
<dbReference type="PANTHER" id="PTHR30146">
    <property type="entry name" value="LACI-RELATED TRANSCRIPTIONAL REPRESSOR"/>
    <property type="match status" value="1"/>
</dbReference>
<reference evidence="6 7" key="1">
    <citation type="submission" date="2019-12" db="EMBL/GenBank/DDBJ databases">
        <title>Strain KN286 was isolated from seawater, which was collected from Caroline Seamount in the tropical western Pacific.</title>
        <authorList>
            <person name="Wang Q."/>
        </authorList>
    </citation>
    <scope>NUCLEOTIDE SEQUENCE [LARGE SCALE GENOMIC DNA]</scope>
    <source>
        <strain evidence="6 7">KN286</strain>
    </source>
</reference>
<dbReference type="AlphaFoldDB" id="A0A6B0U513"/>
<dbReference type="SMART" id="SM00354">
    <property type="entry name" value="HTH_LACI"/>
    <property type="match status" value="1"/>
</dbReference>
<evidence type="ECO:0000256" key="2">
    <source>
        <dbReference type="ARBA" id="ARBA00023015"/>
    </source>
</evidence>
<keyword evidence="4" id="KW-0804">Transcription</keyword>
<sequence length="341" mass="37122">MTDVAKEAGCSQATVSFVLKNAPGVKISAETQQRVIDAAIKLGYRSTKFIHQAEEPNLAKPGPSTIGFVVDQLATSPEAVVAIDAARQASWQNGHILFSAQTMYDPELEAETLTSLAGQKLAGLIYMAIFTRQAELPEGLLDLPCPVVLLNCYAEETRFPSVVPDETVGGYRATRHLIEQGHRRIGMILGEPWMEATQDRQTGYERALAEAGIAFDPALVTGGNWTASSGYAGTRALLALDPRPTAIFCQNDRMAIGCYEALKEEGLRIPQDISVMGYDDEEIARHLNPPLSTVDLPHRAMGAWAVEQIERKRAGKSVKAKLTRMDCALVERDSVAAPRDE</sequence>
<dbReference type="PROSITE" id="PS50932">
    <property type="entry name" value="HTH_LACI_2"/>
    <property type="match status" value="1"/>
</dbReference>
<evidence type="ECO:0000256" key="4">
    <source>
        <dbReference type="ARBA" id="ARBA00023163"/>
    </source>
</evidence>
<dbReference type="InterPro" id="IPR046335">
    <property type="entry name" value="LacI/GalR-like_sensor"/>
</dbReference>
<proteinExistence type="predicted"/>
<dbReference type="SUPFAM" id="SSF47413">
    <property type="entry name" value="lambda repressor-like DNA-binding domains"/>
    <property type="match status" value="1"/>
</dbReference>
<dbReference type="Proteomes" id="UP000436016">
    <property type="component" value="Unassembled WGS sequence"/>
</dbReference>
<evidence type="ECO:0000313" key="6">
    <source>
        <dbReference type="EMBL" id="MXU66021.1"/>
    </source>
</evidence>